<organism evidence="10 11">
    <name type="scientific">Scopulibacillus daqui</name>
    <dbReference type="NCBI Taxonomy" id="1469162"/>
    <lineage>
        <taxon>Bacteria</taxon>
        <taxon>Bacillati</taxon>
        <taxon>Bacillota</taxon>
        <taxon>Bacilli</taxon>
        <taxon>Bacillales</taxon>
        <taxon>Sporolactobacillaceae</taxon>
        <taxon>Scopulibacillus</taxon>
    </lineage>
</organism>
<evidence type="ECO:0000256" key="6">
    <source>
        <dbReference type="ARBA" id="ARBA00022989"/>
    </source>
</evidence>
<keyword evidence="6 8" id="KW-1133">Transmembrane helix</keyword>
<feature type="transmembrane region" description="Helical" evidence="8">
    <location>
        <begin position="251"/>
        <end position="269"/>
    </location>
</feature>
<feature type="transmembrane region" description="Helical" evidence="8">
    <location>
        <begin position="135"/>
        <end position="151"/>
    </location>
</feature>
<dbReference type="PANTHER" id="PTHR22911">
    <property type="entry name" value="ACYL-MALONYL CONDENSING ENZYME-RELATED"/>
    <property type="match status" value="1"/>
</dbReference>
<proteinExistence type="inferred from homology"/>
<reference evidence="10 11" key="1">
    <citation type="submission" date="2021-01" db="EMBL/GenBank/DDBJ databases">
        <title>Genomic Encyclopedia of Type Strains, Phase IV (KMG-IV): sequencing the most valuable type-strain genomes for metagenomic binning, comparative biology and taxonomic classification.</title>
        <authorList>
            <person name="Goeker M."/>
        </authorList>
    </citation>
    <scope>NUCLEOTIDE SEQUENCE [LARGE SCALE GENOMIC DNA]</scope>
    <source>
        <strain evidence="10 11">DSM 28236</strain>
    </source>
</reference>
<feature type="transmembrane region" description="Helical" evidence="8">
    <location>
        <begin position="9"/>
        <end position="30"/>
    </location>
</feature>
<dbReference type="SUPFAM" id="SSF103481">
    <property type="entry name" value="Multidrug resistance efflux transporter EmrE"/>
    <property type="match status" value="2"/>
</dbReference>
<protein>
    <submittedName>
        <fullName evidence="10">Chloramphenicol-sensitive protein RarD</fullName>
    </submittedName>
</protein>
<feature type="domain" description="EamA" evidence="9">
    <location>
        <begin position="11"/>
        <end position="151"/>
    </location>
</feature>
<evidence type="ECO:0000256" key="2">
    <source>
        <dbReference type="ARBA" id="ARBA00007362"/>
    </source>
</evidence>
<dbReference type="InterPro" id="IPR004626">
    <property type="entry name" value="RarD"/>
</dbReference>
<evidence type="ECO:0000256" key="3">
    <source>
        <dbReference type="ARBA" id="ARBA00022448"/>
    </source>
</evidence>
<accession>A0ABS2Q1R3</accession>
<feature type="transmembrane region" description="Helical" evidence="8">
    <location>
        <begin position="111"/>
        <end position="128"/>
    </location>
</feature>
<feature type="transmembrane region" description="Helical" evidence="8">
    <location>
        <begin position="186"/>
        <end position="204"/>
    </location>
</feature>
<feature type="transmembrane region" description="Helical" evidence="8">
    <location>
        <begin position="275"/>
        <end position="292"/>
    </location>
</feature>
<keyword evidence="11" id="KW-1185">Reference proteome</keyword>
<comment type="subcellular location">
    <subcellularLocation>
        <location evidence="1">Cell membrane</location>
        <topology evidence="1">Multi-pass membrane protein</topology>
    </subcellularLocation>
</comment>
<dbReference type="NCBIfam" id="TIGR00688">
    <property type="entry name" value="rarD"/>
    <property type="match status" value="1"/>
</dbReference>
<dbReference type="PANTHER" id="PTHR22911:SF137">
    <property type="entry name" value="SOLUTE CARRIER FAMILY 35 MEMBER G2-RELATED"/>
    <property type="match status" value="1"/>
</dbReference>
<evidence type="ECO:0000256" key="4">
    <source>
        <dbReference type="ARBA" id="ARBA00022475"/>
    </source>
</evidence>
<keyword evidence="3" id="KW-0813">Transport</keyword>
<keyword evidence="7 8" id="KW-0472">Membrane</keyword>
<feature type="transmembrane region" description="Helical" evidence="8">
    <location>
        <begin position="80"/>
        <end position="99"/>
    </location>
</feature>
<evidence type="ECO:0000259" key="9">
    <source>
        <dbReference type="Pfam" id="PF00892"/>
    </source>
</evidence>
<evidence type="ECO:0000256" key="7">
    <source>
        <dbReference type="ARBA" id="ARBA00023136"/>
    </source>
</evidence>
<evidence type="ECO:0000256" key="8">
    <source>
        <dbReference type="SAM" id="Phobius"/>
    </source>
</evidence>
<name>A0ABS2Q1R3_9BACL</name>
<feature type="transmembrane region" description="Helical" evidence="8">
    <location>
        <begin position="42"/>
        <end position="59"/>
    </location>
</feature>
<feature type="domain" description="EamA" evidence="9">
    <location>
        <begin position="162"/>
        <end position="290"/>
    </location>
</feature>
<sequence>MRSSQSNELMLGSLAAIGAYFLWGILPAYWKLIDGAGAEEVLAQRIIWSFVFMLIIILITKNTVHLINDIKQLFAKPIKLLTIIAASLLITLNWYIFIWAVEHGHVVQSSLGYYINPLISVLLGIVFLKEKLSMWQMVSFITALIGVVLMTVQTGTFPWISLGLALTFGLYGLLKKTVRLRAMTGLTIETFIVTPVALLYLAFFDAHADRLFSFSDPTLTLLLIGAGVVTAVPLLLFAAGANRISLTMVGFFQYIAPTLMLILGTLFYHEPFDRHNLLSFILIWLSLILYAFSRSKWLVGIEDKIFHRKHSPYPNEKCRSQ</sequence>
<dbReference type="RefSeq" id="WP_205004110.1">
    <property type="nucleotide sequence ID" value="NZ_JAFBER010000017.1"/>
</dbReference>
<feature type="transmembrane region" description="Helical" evidence="8">
    <location>
        <begin position="157"/>
        <end position="174"/>
    </location>
</feature>
<gene>
    <name evidence="10" type="ORF">JOD45_002446</name>
</gene>
<keyword evidence="4" id="KW-1003">Cell membrane</keyword>
<evidence type="ECO:0000256" key="5">
    <source>
        <dbReference type="ARBA" id="ARBA00022692"/>
    </source>
</evidence>
<dbReference type="InterPro" id="IPR037185">
    <property type="entry name" value="EmrE-like"/>
</dbReference>
<dbReference type="Proteomes" id="UP000808914">
    <property type="component" value="Unassembled WGS sequence"/>
</dbReference>
<comment type="caution">
    <text evidence="10">The sequence shown here is derived from an EMBL/GenBank/DDBJ whole genome shotgun (WGS) entry which is preliminary data.</text>
</comment>
<dbReference type="InterPro" id="IPR000620">
    <property type="entry name" value="EamA_dom"/>
</dbReference>
<dbReference type="Pfam" id="PF00892">
    <property type="entry name" value="EamA"/>
    <property type="match status" value="2"/>
</dbReference>
<keyword evidence="5 8" id="KW-0812">Transmembrane</keyword>
<evidence type="ECO:0000256" key="1">
    <source>
        <dbReference type="ARBA" id="ARBA00004651"/>
    </source>
</evidence>
<feature type="transmembrane region" description="Helical" evidence="8">
    <location>
        <begin position="219"/>
        <end position="239"/>
    </location>
</feature>
<evidence type="ECO:0000313" key="11">
    <source>
        <dbReference type="Proteomes" id="UP000808914"/>
    </source>
</evidence>
<comment type="similarity">
    <text evidence="2">Belongs to the EamA transporter family.</text>
</comment>
<dbReference type="EMBL" id="JAFBER010000017">
    <property type="protein sequence ID" value="MBM7646220.1"/>
    <property type="molecule type" value="Genomic_DNA"/>
</dbReference>
<evidence type="ECO:0000313" key="10">
    <source>
        <dbReference type="EMBL" id="MBM7646220.1"/>
    </source>
</evidence>